<protein>
    <submittedName>
        <fullName evidence="5">Flagellar hook-associated protein 3 FlgL</fullName>
    </submittedName>
</protein>
<dbReference type="GO" id="GO:0009288">
    <property type="term" value="C:bacterial-type flagellum"/>
    <property type="evidence" value="ECO:0007669"/>
    <property type="project" value="UniProtKB-SubCell"/>
</dbReference>
<dbReference type="Proteomes" id="UP000199555">
    <property type="component" value="Unassembled WGS sequence"/>
</dbReference>
<dbReference type="GO" id="GO:0005198">
    <property type="term" value="F:structural molecule activity"/>
    <property type="evidence" value="ECO:0007669"/>
    <property type="project" value="InterPro"/>
</dbReference>
<proteinExistence type="inferred from homology"/>
<organism evidence="5 6">
    <name type="scientific">Paracoccus chinensis</name>
    <dbReference type="NCBI Taxonomy" id="525640"/>
    <lineage>
        <taxon>Bacteria</taxon>
        <taxon>Pseudomonadati</taxon>
        <taxon>Pseudomonadota</taxon>
        <taxon>Alphaproteobacteria</taxon>
        <taxon>Rhodobacterales</taxon>
        <taxon>Paracoccaceae</taxon>
        <taxon>Paracoccus</taxon>
    </lineage>
</organism>
<comment type="subcellular location">
    <subcellularLocation>
        <location evidence="1">Bacterial flagellum</location>
    </subcellularLocation>
</comment>
<dbReference type="PANTHER" id="PTHR42792:SF1">
    <property type="entry name" value="FLAGELLAR HOOK-ASSOCIATED PROTEIN 3"/>
    <property type="match status" value="1"/>
</dbReference>
<keyword evidence="5" id="KW-0282">Flagellum</keyword>
<evidence type="ECO:0000313" key="6">
    <source>
        <dbReference type="Proteomes" id="UP000199555"/>
    </source>
</evidence>
<dbReference type="InterPro" id="IPR046358">
    <property type="entry name" value="Flagellin_C"/>
</dbReference>
<dbReference type="STRING" id="525640.SAMN04487971_101131"/>
<evidence type="ECO:0000256" key="1">
    <source>
        <dbReference type="ARBA" id="ARBA00004365"/>
    </source>
</evidence>
<evidence type="ECO:0000256" key="3">
    <source>
        <dbReference type="ARBA" id="ARBA00023143"/>
    </source>
</evidence>
<dbReference type="AlphaFoldDB" id="A0A1G9C874"/>
<sequence length="337" mass="34417">MSNPVSGGDLARATILRQSSGQLKSQLATLTQEAATGLKADVPAATNGQMGRLAQVQARLSALAAHGRNAALAQVELGGLQAAMGELEGIAVDMGPGLQTAATMGDDTSLAVRAGEARQDFGTAVRLLNVDVGGRYLLSGTAVDRPPLSDPEDILAAAKAQVAGLTAPADITLALAAWFEAPAGAGGFADSQFHGNAAAREVAVSPDKAVRQDLSALDPSFRGLLKGLAMAALADDPDLGLTRDGKAALLAEAGRQVSGAGTTLTMRRAEVGLLEETVERASSRNAAETTAMSLARSDILAADPYETATALTQAEASLQNLYALTARLSRLSLTDYL</sequence>
<name>A0A1G9C874_9RHOB</name>
<keyword evidence="5" id="KW-0969">Cilium</keyword>
<comment type="similarity">
    <text evidence="2">Belongs to the bacterial flagellin family.</text>
</comment>
<reference evidence="6" key="1">
    <citation type="submission" date="2016-10" db="EMBL/GenBank/DDBJ databases">
        <authorList>
            <person name="Varghese N."/>
            <person name="Submissions S."/>
        </authorList>
    </citation>
    <scope>NUCLEOTIDE SEQUENCE [LARGE SCALE GENOMIC DNA]</scope>
    <source>
        <strain evidence="6">CGMCC 1.7655</strain>
    </source>
</reference>
<dbReference type="Gene3D" id="1.20.1330.10">
    <property type="entry name" value="f41 fragment of flagellin, N-terminal domain"/>
    <property type="match status" value="1"/>
</dbReference>
<dbReference type="SUPFAM" id="SSF64518">
    <property type="entry name" value="Phase 1 flagellin"/>
    <property type="match status" value="1"/>
</dbReference>
<dbReference type="Pfam" id="PF00700">
    <property type="entry name" value="Flagellin_C"/>
    <property type="match status" value="1"/>
</dbReference>
<gene>
    <name evidence="5" type="ORF">SAMN04487971_101131</name>
</gene>
<accession>A0A1G9C874</accession>
<dbReference type="PANTHER" id="PTHR42792">
    <property type="entry name" value="FLAGELLIN"/>
    <property type="match status" value="1"/>
</dbReference>
<keyword evidence="5" id="KW-0966">Cell projection</keyword>
<evidence type="ECO:0000313" key="5">
    <source>
        <dbReference type="EMBL" id="SDK47849.1"/>
    </source>
</evidence>
<keyword evidence="3" id="KW-0975">Bacterial flagellum</keyword>
<keyword evidence="6" id="KW-1185">Reference proteome</keyword>
<dbReference type="OrthoDB" id="7312911at2"/>
<evidence type="ECO:0000256" key="2">
    <source>
        <dbReference type="ARBA" id="ARBA00005709"/>
    </source>
</evidence>
<dbReference type="InterPro" id="IPR001492">
    <property type="entry name" value="Flagellin"/>
</dbReference>
<evidence type="ECO:0000259" key="4">
    <source>
        <dbReference type="Pfam" id="PF00700"/>
    </source>
</evidence>
<dbReference type="EMBL" id="FNGE01000001">
    <property type="protein sequence ID" value="SDK47849.1"/>
    <property type="molecule type" value="Genomic_DNA"/>
</dbReference>
<dbReference type="RefSeq" id="WP_090751594.1">
    <property type="nucleotide sequence ID" value="NZ_FNGE01000001.1"/>
</dbReference>
<feature type="domain" description="Flagellin C-terminal" evidence="4">
    <location>
        <begin position="257"/>
        <end position="337"/>
    </location>
</feature>